<sequence>MLTSFKCLGAFHSFVFTSFKWFDIRDEEFCLQLDAHSQLLADWDTKLVKEWVRTDNEMAVLTAYPSGFHMIGENGTY</sequence>
<dbReference type="VEuPathDB" id="FungiDB:H257_17208"/>
<evidence type="ECO:0000313" key="1">
    <source>
        <dbReference type="EMBL" id="ETV66304.1"/>
    </source>
</evidence>
<organism evidence="1">
    <name type="scientific">Aphanomyces astaci</name>
    <name type="common">Crayfish plague agent</name>
    <dbReference type="NCBI Taxonomy" id="112090"/>
    <lineage>
        <taxon>Eukaryota</taxon>
        <taxon>Sar</taxon>
        <taxon>Stramenopiles</taxon>
        <taxon>Oomycota</taxon>
        <taxon>Saprolegniomycetes</taxon>
        <taxon>Saprolegniales</taxon>
        <taxon>Verrucalvaceae</taxon>
        <taxon>Aphanomyces</taxon>
    </lineage>
</organism>
<dbReference type="GeneID" id="20819204"/>
<protein>
    <submittedName>
        <fullName evidence="1">Uncharacterized protein</fullName>
    </submittedName>
</protein>
<dbReference type="RefSeq" id="XP_009844210.1">
    <property type="nucleotide sequence ID" value="XM_009845908.1"/>
</dbReference>
<dbReference type="EMBL" id="KI913213">
    <property type="protein sequence ID" value="ETV66304.1"/>
    <property type="molecule type" value="Genomic_DNA"/>
</dbReference>
<dbReference type="AlphaFoldDB" id="W4FHG7"/>
<accession>W4FHG7</accession>
<gene>
    <name evidence="1" type="ORF">H257_17208</name>
</gene>
<dbReference type="OrthoDB" id="76265at2759"/>
<dbReference type="InterPro" id="IPR021067">
    <property type="entry name" value="Glycosyltransferase"/>
</dbReference>
<dbReference type="PANTHER" id="PTHR34496:SF6">
    <property type="entry name" value="GLYCOSYLTRANSFERASE 2-LIKE DOMAIN-CONTAINING PROTEIN"/>
    <property type="match status" value="1"/>
</dbReference>
<proteinExistence type="predicted"/>
<dbReference type="Pfam" id="PF11397">
    <property type="entry name" value="GlcNAc"/>
    <property type="match status" value="1"/>
</dbReference>
<reference evidence="1" key="1">
    <citation type="submission" date="2013-12" db="EMBL/GenBank/DDBJ databases">
        <title>The Genome Sequence of Aphanomyces astaci APO3.</title>
        <authorList>
            <consortium name="The Broad Institute Genomics Platform"/>
            <person name="Russ C."/>
            <person name="Tyler B."/>
            <person name="van West P."/>
            <person name="Dieguez-Uribeondo J."/>
            <person name="Young S.K."/>
            <person name="Zeng Q."/>
            <person name="Gargeya S."/>
            <person name="Fitzgerald M."/>
            <person name="Abouelleil A."/>
            <person name="Alvarado L."/>
            <person name="Chapman S.B."/>
            <person name="Gainer-Dewar J."/>
            <person name="Goldberg J."/>
            <person name="Griggs A."/>
            <person name="Gujja S."/>
            <person name="Hansen M."/>
            <person name="Howarth C."/>
            <person name="Imamovic A."/>
            <person name="Ireland A."/>
            <person name="Larimer J."/>
            <person name="McCowan C."/>
            <person name="Murphy C."/>
            <person name="Pearson M."/>
            <person name="Poon T.W."/>
            <person name="Priest M."/>
            <person name="Roberts A."/>
            <person name="Saif S."/>
            <person name="Shea T."/>
            <person name="Sykes S."/>
            <person name="Wortman J."/>
            <person name="Nusbaum C."/>
            <person name="Birren B."/>
        </authorList>
    </citation>
    <scope>NUCLEOTIDE SEQUENCE [LARGE SCALE GENOMIC DNA]</scope>
    <source>
        <strain evidence="1">APO3</strain>
    </source>
</reference>
<dbReference type="PANTHER" id="PTHR34496">
    <property type="entry name" value="GLCNAC TRANSFERASE-RELATED"/>
    <property type="match status" value="1"/>
</dbReference>
<name>W4FHG7_APHAT</name>